<proteinExistence type="predicted"/>
<dbReference type="Gene3D" id="1.10.357.10">
    <property type="entry name" value="Tetracycline Repressor, domain 2"/>
    <property type="match status" value="1"/>
</dbReference>
<keyword evidence="3" id="KW-0804">Transcription</keyword>
<evidence type="ECO:0000313" key="5">
    <source>
        <dbReference type="EMBL" id="CAB4565173.1"/>
    </source>
</evidence>
<dbReference type="PROSITE" id="PS50977">
    <property type="entry name" value="HTH_TETR_2"/>
    <property type="match status" value="1"/>
</dbReference>
<reference evidence="5" key="1">
    <citation type="submission" date="2020-05" db="EMBL/GenBank/DDBJ databases">
        <authorList>
            <person name="Chiriac C."/>
            <person name="Salcher M."/>
            <person name="Ghai R."/>
            <person name="Kavagutti S V."/>
        </authorList>
    </citation>
    <scope>NUCLEOTIDE SEQUENCE</scope>
</reference>
<dbReference type="GO" id="GO:0003700">
    <property type="term" value="F:DNA-binding transcription factor activity"/>
    <property type="evidence" value="ECO:0007669"/>
    <property type="project" value="TreeGrafter"/>
</dbReference>
<accession>A0A6J6DSN7</accession>
<keyword evidence="1" id="KW-0805">Transcription regulation</keyword>
<organism evidence="5">
    <name type="scientific">freshwater metagenome</name>
    <dbReference type="NCBI Taxonomy" id="449393"/>
    <lineage>
        <taxon>unclassified sequences</taxon>
        <taxon>metagenomes</taxon>
        <taxon>ecological metagenomes</taxon>
    </lineage>
</organism>
<evidence type="ECO:0000256" key="2">
    <source>
        <dbReference type="ARBA" id="ARBA00023125"/>
    </source>
</evidence>
<protein>
    <submittedName>
        <fullName evidence="5">Unannotated protein</fullName>
    </submittedName>
</protein>
<keyword evidence="2" id="KW-0238">DNA-binding</keyword>
<evidence type="ECO:0000256" key="3">
    <source>
        <dbReference type="ARBA" id="ARBA00023163"/>
    </source>
</evidence>
<gene>
    <name evidence="5" type="ORF">UFOPK1493_02041</name>
</gene>
<dbReference type="AlphaFoldDB" id="A0A6J6DSN7"/>
<name>A0A6J6DSN7_9ZZZZ</name>
<dbReference type="PANTHER" id="PTHR30055">
    <property type="entry name" value="HTH-TYPE TRANSCRIPTIONAL REGULATOR RUTR"/>
    <property type="match status" value="1"/>
</dbReference>
<dbReference type="InterPro" id="IPR001647">
    <property type="entry name" value="HTH_TetR"/>
</dbReference>
<evidence type="ECO:0000256" key="1">
    <source>
        <dbReference type="ARBA" id="ARBA00023015"/>
    </source>
</evidence>
<dbReference type="PANTHER" id="PTHR30055:SF234">
    <property type="entry name" value="HTH-TYPE TRANSCRIPTIONAL REGULATOR BETI"/>
    <property type="match status" value="1"/>
</dbReference>
<dbReference type="EMBL" id="CAEZSR010000073">
    <property type="protein sequence ID" value="CAB4565173.1"/>
    <property type="molecule type" value="Genomic_DNA"/>
</dbReference>
<evidence type="ECO:0000259" key="4">
    <source>
        <dbReference type="PROSITE" id="PS50977"/>
    </source>
</evidence>
<dbReference type="InterPro" id="IPR009057">
    <property type="entry name" value="Homeodomain-like_sf"/>
</dbReference>
<dbReference type="Pfam" id="PF00440">
    <property type="entry name" value="TetR_N"/>
    <property type="match status" value="1"/>
</dbReference>
<dbReference type="GO" id="GO:0000976">
    <property type="term" value="F:transcription cis-regulatory region binding"/>
    <property type="evidence" value="ECO:0007669"/>
    <property type="project" value="TreeGrafter"/>
</dbReference>
<dbReference type="SUPFAM" id="SSF46689">
    <property type="entry name" value="Homeodomain-like"/>
    <property type="match status" value="1"/>
</dbReference>
<dbReference type="InterPro" id="IPR050109">
    <property type="entry name" value="HTH-type_TetR-like_transc_reg"/>
</dbReference>
<sequence>MVDRDGLAALSIDAVTSEAGLAKGTFYIHFADRSALLVELHRRFHDDLFETIDRETSPLEPGPERARARMAAFLDGCRRQAGVRAMLLQARSEPSVLSEVDRRNEEAARLLAADLRGVAEYPAETAHLLVAATAEVALRELRAGRTLPRLRASLIAIIPA</sequence>
<feature type="domain" description="HTH tetR-type" evidence="4">
    <location>
        <begin position="1"/>
        <end position="48"/>
    </location>
</feature>